<evidence type="ECO:0000313" key="2">
    <source>
        <dbReference type="Proteomes" id="UP001254813"/>
    </source>
</evidence>
<accession>A0ABU2G397</accession>
<name>A0ABU2G397_9EURY</name>
<keyword evidence="2" id="KW-1185">Reference proteome</keyword>
<reference evidence="1 2" key="1">
    <citation type="submission" date="2022-06" db="EMBL/GenBank/DDBJ databases">
        <title>Halogeometricum sp. a new haloarchaeum isolate from saline soil.</title>
        <authorList>
            <person name="Strakova D."/>
            <person name="Galisteo C."/>
            <person name="Sanchez-Porro C."/>
            <person name="Ventosa A."/>
        </authorList>
    </citation>
    <scope>NUCLEOTIDE SEQUENCE [LARGE SCALE GENOMIC DNA]</scope>
    <source>
        <strain evidence="2">S3BR25-2</strain>
    </source>
</reference>
<comment type="caution">
    <text evidence="1">The sequence shown here is derived from an EMBL/GenBank/DDBJ whole genome shotgun (WGS) entry which is preliminary data.</text>
</comment>
<proteinExistence type="predicted"/>
<dbReference type="EMBL" id="JAMQOQ010000003">
    <property type="protein sequence ID" value="MDS0295250.1"/>
    <property type="molecule type" value="Genomic_DNA"/>
</dbReference>
<evidence type="ECO:0000313" key="1">
    <source>
        <dbReference type="EMBL" id="MDS0295250.1"/>
    </source>
</evidence>
<organism evidence="1 2">
    <name type="scientific">Halogeometricum luteum</name>
    <dbReference type="NCBI Taxonomy" id="2950537"/>
    <lineage>
        <taxon>Archaea</taxon>
        <taxon>Methanobacteriati</taxon>
        <taxon>Methanobacteriota</taxon>
        <taxon>Stenosarchaea group</taxon>
        <taxon>Halobacteria</taxon>
        <taxon>Halobacteriales</taxon>
        <taxon>Haloferacaceae</taxon>
        <taxon>Halogeometricum</taxon>
    </lineage>
</organism>
<dbReference type="RefSeq" id="WP_310929120.1">
    <property type="nucleotide sequence ID" value="NZ_JAMQOQ010000003.1"/>
</dbReference>
<sequence length="148" mass="16431">MSGVDDAGNPFTGYLDAQRRVAEQMRSLVHLNAEFQRHSLRTAPARLDAQQSLQNKEVDVGRTAVEAYLDAVEASVPTDSAAFEGLHTLVDRQTEAAHELTDRTWEAVRAGVEGNAELYEQLLAEYVSLVDDSFDTYARTLDGFERRG</sequence>
<gene>
    <name evidence="1" type="ORF">NDI79_13805</name>
</gene>
<protein>
    <submittedName>
        <fullName evidence="1">Uncharacterized protein</fullName>
    </submittedName>
</protein>
<dbReference type="Proteomes" id="UP001254813">
    <property type="component" value="Unassembled WGS sequence"/>
</dbReference>